<feature type="region of interest" description="Disordered" evidence="1">
    <location>
        <begin position="511"/>
        <end position="582"/>
    </location>
</feature>
<feature type="compositionally biased region" description="Acidic residues" evidence="1">
    <location>
        <begin position="131"/>
        <end position="151"/>
    </location>
</feature>
<protein>
    <submittedName>
        <fullName evidence="2">Uncharacterized protein</fullName>
    </submittedName>
</protein>
<dbReference type="EMBL" id="JARJLG010000007">
    <property type="protein sequence ID" value="KAJ7779447.1"/>
    <property type="molecule type" value="Genomic_DNA"/>
</dbReference>
<organism evidence="2 3">
    <name type="scientific">Mycena maculata</name>
    <dbReference type="NCBI Taxonomy" id="230809"/>
    <lineage>
        <taxon>Eukaryota</taxon>
        <taxon>Fungi</taxon>
        <taxon>Dikarya</taxon>
        <taxon>Basidiomycota</taxon>
        <taxon>Agaricomycotina</taxon>
        <taxon>Agaricomycetes</taxon>
        <taxon>Agaricomycetidae</taxon>
        <taxon>Agaricales</taxon>
        <taxon>Marasmiineae</taxon>
        <taxon>Mycenaceae</taxon>
        <taxon>Mycena</taxon>
    </lineage>
</organism>
<feature type="compositionally biased region" description="Acidic residues" evidence="1">
    <location>
        <begin position="522"/>
        <end position="533"/>
    </location>
</feature>
<evidence type="ECO:0000256" key="1">
    <source>
        <dbReference type="SAM" id="MobiDB-lite"/>
    </source>
</evidence>
<dbReference type="AlphaFoldDB" id="A0AAD7K6P1"/>
<keyword evidence="3" id="KW-1185">Reference proteome</keyword>
<feature type="compositionally biased region" description="Basic and acidic residues" evidence="1">
    <location>
        <begin position="93"/>
        <end position="104"/>
    </location>
</feature>
<comment type="caution">
    <text evidence="2">The sequence shown here is derived from an EMBL/GenBank/DDBJ whole genome shotgun (WGS) entry which is preliminary data.</text>
</comment>
<accession>A0AAD7K6P1</accession>
<name>A0AAD7K6P1_9AGAR</name>
<evidence type="ECO:0000313" key="2">
    <source>
        <dbReference type="EMBL" id="KAJ7779447.1"/>
    </source>
</evidence>
<dbReference type="Proteomes" id="UP001215280">
    <property type="component" value="Unassembled WGS sequence"/>
</dbReference>
<feature type="compositionally biased region" description="Polar residues" evidence="1">
    <location>
        <begin position="567"/>
        <end position="582"/>
    </location>
</feature>
<sequence>MPNLFSGTSPLGARSQFKPQGFVPRDWPAKPHQFVTASTTKAEDGKDGYSSDDGSDYSITEAAAQKEKERHNRLAHHQTFVPLIEDCEEQDEPDTRTMEEEMANRGRKQGKSGASRLRSSGKKAGPLRGEDSEDGEGSDSSEDSNDSEDEEMRQRNSPLSKEHRKQLLAPYVEWQGFVTEMSKVTGKKESTLHKAVGQDPTLGRTINSWNAFQAKFRVENWQPKTMLGTNFTKQARAAYKRLFEELPEDERSDPAAQRVIVKPIINWYSEKTSVVMDARKEKGGSLAMLNKVVQPFIWQSTLAHQKQQHRRLWLRNRHLRRPSCDLGRSLNFLSVHDTYLPAIKVKLVDIKAMFQMINMANRKEATSAAAPQPIVISFGKDLVLLEREHKSKTPMPTGLKMSWKWADLAVRLRVHIENWPEELKSTFPSASFTVSSIKGTTANKAFQTIWCMVRAFGARRWLMCESDEIQLDDDDDTDVAEVPIVTCSNGTTLLYASASEKLLKRLGGAKGKGKAKVVGGNESDEGPEEDKGEDDAVHDAPTTNSAKAGSKRRSAAGDDLLPAKCQHTGQPQASTSRFQPATSTSTSAVFTQVMHLIIPHNPSY</sequence>
<reference evidence="2" key="1">
    <citation type="submission" date="2023-03" db="EMBL/GenBank/DDBJ databases">
        <title>Massive genome expansion in bonnet fungi (Mycena s.s.) driven by repeated elements and novel gene families across ecological guilds.</title>
        <authorList>
            <consortium name="Lawrence Berkeley National Laboratory"/>
            <person name="Harder C.B."/>
            <person name="Miyauchi S."/>
            <person name="Viragh M."/>
            <person name="Kuo A."/>
            <person name="Thoen E."/>
            <person name="Andreopoulos B."/>
            <person name="Lu D."/>
            <person name="Skrede I."/>
            <person name="Drula E."/>
            <person name="Henrissat B."/>
            <person name="Morin E."/>
            <person name="Kohler A."/>
            <person name="Barry K."/>
            <person name="LaButti K."/>
            <person name="Morin E."/>
            <person name="Salamov A."/>
            <person name="Lipzen A."/>
            <person name="Mereny Z."/>
            <person name="Hegedus B."/>
            <person name="Baldrian P."/>
            <person name="Stursova M."/>
            <person name="Weitz H."/>
            <person name="Taylor A."/>
            <person name="Grigoriev I.V."/>
            <person name="Nagy L.G."/>
            <person name="Martin F."/>
            <person name="Kauserud H."/>
        </authorList>
    </citation>
    <scope>NUCLEOTIDE SEQUENCE</scope>
    <source>
        <strain evidence="2">CBHHK188m</strain>
    </source>
</reference>
<proteinExistence type="predicted"/>
<evidence type="ECO:0000313" key="3">
    <source>
        <dbReference type="Proteomes" id="UP001215280"/>
    </source>
</evidence>
<feature type="region of interest" description="Disordered" evidence="1">
    <location>
        <begin position="1"/>
        <end position="164"/>
    </location>
</feature>
<gene>
    <name evidence="2" type="ORF">DFH07DRAFT_950503</name>
</gene>